<reference evidence="2" key="1">
    <citation type="submission" date="2023-03" db="EMBL/GenBank/DDBJ databases">
        <title>Massive genome expansion in bonnet fungi (Mycena s.s.) driven by repeated elements and novel gene families across ecological guilds.</title>
        <authorList>
            <consortium name="Lawrence Berkeley National Laboratory"/>
            <person name="Harder C.B."/>
            <person name="Miyauchi S."/>
            <person name="Viragh M."/>
            <person name="Kuo A."/>
            <person name="Thoen E."/>
            <person name="Andreopoulos B."/>
            <person name="Lu D."/>
            <person name="Skrede I."/>
            <person name="Drula E."/>
            <person name="Henrissat B."/>
            <person name="Morin E."/>
            <person name="Kohler A."/>
            <person name="Barry K."/>
            <person name="LaButti K."/>
            <person name="Morin E."/>
            <person name="Salamov A."/>
            <person name="Lipzen A."/>
            <person name="Mereny Z."/>
            <person name="Hegedus B."/>
            <person name="Baldrian P."/>
            <person name="Stursova M."/>
            <person name="Weitz H."/>
            <person name="Taylor A."/>
            <person name="Grigoriev I.V."/>
            <person name="Nagy L.G."/>
            <person name="Martin F."/>
            <person name="Kauserud H."/>
        </authorList>
    </citation>
    <scope>NUCLEOTIDE SEQUENCE</scope>
    <source>
        <strain evidence="2">CBHHK002</strain>
    </source>
</reference>
<evidence type="ECO:0000313" key="3">
    <source>
        <dbReference type="Proteomes" id="UP001218218"/>
    </source>
</evidence>
<gene>
    <name evidence="2" type="ORF">DFH08DRAFT_936980</name>
</gene>
<evidence type="ECO:0000256" key="1">
    <source>
        <dbReference type="SAM" id="MobiDB-lite"/>
    </source>
</evidence>
<accession>A0AAD7A1D9</accession>
<keyword evidence="3" id="KW-1185">Reference proteome</keyword>
<organism evidence="2 3">
    <name type="scientific">Mycena albidolilacea</name>
    <dbReference type="NCBI Taxonomy" id="1033008"/>
    <lineage>
        <taxon>Eukaryota</taxon>
        <taxon>Fungi</taxon>
        <taxon>Dikarya</taxon>
        <taxon>Basidiomycota</taxon>
        <taxon>Agaricomycotina</taxon>
        <taxon>Agaricomycetes</taxon>
        <taxon>Agaricomycetidae</taxon>
        <taxon>Agaricales</taxon>
        <taxon>Marasmiineae</taxon>
        <taxon>Mycenaceae</taxon>
        <taxon>Mycena</taxon>
    </lineage>
</organism>
<proteinExistence type="predicted"/>
<evidence type="ECO:0000313" key="2">
    <source>
        <dbReference type="EMBL" id="KAJ7347568.1"/>
    </source>
</evidence>
<feature type="region of interest" description="Disordered" evidence="1">
    <location>
        <begin position="196"/>
        <end position="215"/>
    </location>
</feature>
<dbReference type="Proteomes" id="UP001218218">
    <property type="component" value="Unassembled WGS sequence"/>
</dbReference>
<dbReference type="AlphaFoldDB" id="A0AAD7A1D9"/>
<dbReference type="EMBL" id="JARIHO010000019">
    <property type="protein sequence ID" value="KAJ7347568.1"/>
    <property type="molecule type" value="Genomic_DNA"/>
</dbReference>
<comment type="caution">
    <text evidence="2">The sequence shown here is derived from an EMBL/GenBank/DDBJ whole genome shotgun (WGS) entry which is preliminary data.</text>
</comment>
<protein>
    <submittedName>
        <fullName evidence="2">Uncharacterized protein</fullName>
    </submittedName>
</protein>
<name>A0AAD7A1D9_9AGAR</name>
<sequence length="215" mass="24149">MPLFTNRETMQIDMRRVHCPEPDYLCFRPTPCECQHGQNRCKWYTVYYNESHGRRFKFWDLGAFTASPAATSHPEQYSPCPSPLFQASASCQNTKRQDLLSHAVEFFCGVHEVAPPAHMISKTTQQLLVARLEEAAAALPAPRHHMSELHHQHLAQDQEAGTAAHLTALTVLPLSPTLSQEARDQMFTVSVALGTSPPPLVMSQPTRRVTLHPRS</sequence>